<dbReference type="SMART" id="SM00181">
    <property type="entry name" value="EGF"/>
    <property type="match status" value="3"/>
</dbReference>
<dbReference type="Pfam" id="PF23263">
    <property type="entry name" value="C8-3_MUC4"/>
    <property type="match status" value="1"/>
</dbReference>
<feature type="compositionally biased region" description="Low complexity" evidence="7">
    <location>
        <begin position="453"/>
        <end position="468"/>
    </location>
</feature>
<feature type="region of interest" description="Disordered" evidence="7">
    <location>
        <begin position="2479"/>
        <end position="2573"/>
    </location>
</feature>
<feature type="region of interest" description="Disordered" evidence="7">
    <location>
        <begin position="109"/>
        <end position="142"/>
    </location>
</feature>
<feature type="compositionally biased region" description="Low complexity" evidence="7">
    <location>
        <begin position="388"/>
        <end position="397"/>
    </location>
</feature>
<dbReference type="CDD" id="cd00054">
    <property type="entry name" value="EGF_CA"/>
    <property type="match status" value="1"/>
</dbReference>
<dbReference type="InterPro" id="IPR005533">
    <property type="entry name" value="AMOP_dom"/>
</dbReference>
<feature type="compositionally biased region" description="Low complexity" evidence="7">
    <location>
        <begin position="1933"/>
        <end position="1956"/>
    </location>
</feature>
<feature type="region of interest" description="Disordered" evidence="7">
    <location>
        <begin position="1444"/>
        <end position="1466"/>
    </location>
</feature>
<feature type="compositionally biased region" description="Polar residues" evidence="7">
    <location>
        <begin position="1957"/>
        <end position="1968"/>
    </location>
</feature>
<feature type="region of interest" description="Disordered" evidence="7">
    <location>
        <begin position="664"/>
        <end position="1056"/>
    </location>
</feature>
<feature type="domain" description="VWFD" evidence="12">
    <location>
        <begin position="3071"/>
        <end position="3271"/>
    </location>
</feature>
<feature type="compositionally biased region" description="Low complexity" evidence="7">
    <location>
        <begin position="1706"/>
        <end position="1719"/>
    </location>
</feature>
<keyword evidence="3 8" id="KW-1133">Transmembrane helix</keyword>
<feature type="compositionally biased region" description="Polar residues" evidence="7">
    <location>
        <begin position="2396"/>
        <end position="2453"/>
    </location>
</feature>
<dbReference type="PANTHER" id="PTHR13802:SF52">
    <property type="entry name" value="MUCIN-4"/>
    <property type="match status" value="1"/>
</dbReference>
<evidence type="ECO:0000256" key="7">
    <source>
        <dbReference type="SAM" id="MobiDB-lite"/>
    </source>
</evidence>
<evidence type="ECO:0000256" key="5">
    <source>
        <dbReference type="ARBA" id="ARBA00023157"/>
    </source>
</evidence>
<evidence type="ECO:0000259" key="12">
    <source>
        <dbReference type="PROSITE" id="PS51233"/>
    </source>
</evidence>
<feature type="compositionally biased region" description="Low complexity" evidence="7">
    <location>
        <begin position="1253"/>
        <end position="1279"/>
    </location>
</feature>
<evidence type="ECO:0000256" key="1">
    <source>
        <dbReference type="ARBA" id="ARBA00004370"/>
    </source>
</evidence>
<feature type="region of interest" description="Disordered" evidence="7">
    <location>
        <begin position="1364"/>
        <end position="1383"/>
    </location>
</feature>
<feature type="compositionally biased region" description="Low complexity" evidence="7">
    <location>
        <begin position="808"/>
        <end position="838"/>
    </location>
</feature>
<dbReference type="PROSITE" id="PS50026">
    <property type="entry name" value="EGF_3"/>
    <property type="match status" value="1"/>
</dbReference>
<accession>A0AAW0I2N8</accession>
<feature type="compositionally biased region" description="Low complexity" evidence="7">
    <location>
        <begin position="2185"/>
        <end position="2197"/>
    </location>
</feature>
<feature type="compositionally biased region" description="Polar residues" evidence="7">
    <location>
        <begin position="1194"/>
        <end position="1205"/>
    </location>
</feature>
<feature type="compositionally biased region" description="Low complexity" evidence="7">
    <location>
        <begin position="2508"/>
        <end position="2523"/>
    </location>
</feature>
<gene>
    <name evidence="13" type="ORF">U0070_011770</name>
</gene>
<dbReference type="GO" id="GO:0007160">
    <property type="term" value="P:cell-matrix adhesion"/>
    <property type="evidence" value="ECO:0007669"/>
    <property type="project" value="InterPro"/>
</dbReference>
<feature type="compositionally biased region" description="Polar residues" evidence="7">
    <location>
        <begin position="1884"/>
        <end position="1894"/>
    </location>
</feature>
<dbReference type="PROSITE" id="PS50856">
    <property type="entry name" value="AMOP"/>
    <property type="match status" value="1"/>
</dbReference>
<feature type="compositionally biased region" description="Low complexity" evidence="7">
    <location>
        <begin position="2384"/>
        <end position="2395"/>
    </location>
</feature>
<protein>
    <submittedName>
        <fullName evidence="13">Uncharacterized protein</fullName>
    </submittedName>
</protein>
<dbReference type="Pfam" id="PF00094">
    <property type="entry name" value="VWD"/>
    <property type="match status" value="1"/>
</dbReference>
<feature type="compositionally biased region" description="Polar residues" evidence="7">
    <location>
        <begin position="2061"/>
        <end position="2135"/>
    </location>
</feature>
<feature type="compositionally biased region" description="Polar residues" evidence="7">
    <location>
        <begin position="2553"/>
        <end position="2573"/>
    </location>
</feature>
<feature type="compositionally biased region" description="Low complexity" evidence="7">
    <location>
        <begin position="852"/>
        <end position="865"/>
    </location>
</feature>
<feature type="compositionally biased region" description="Polar residues" evidence="7">
    <location>
        <begin position="480"/>
        <end position="505"/>
    </location>
</feature>
<dbReference type="SMART" id="SM00723">
    <property type="entry name" value="AMOP"/>
    <property type="match status" value="1"/>
</dbReference>
<evidence type="ECO:0000259" key="9">
    <source>
        <dbReference type="PROSITE" id="PS50026"/>
    </source>
</evidence>
<feature type="compositionally biased region" description="Low complexity" evidence="7">
    <location>
        <begin position="1661"/>
        <end position="1687"/>
    </location>
</feature>
<feature type="compositionally biased region" description="Polar residues" evidence="7">
    <location>
        <begin position="2294"/>
        <end position="2335"/>
    </location>
</feature>
<dbReference type="Proteomes" id="UP001488838">
    <property type="component" value="Unassembled WGS sequence"/>
</dbReference>
<feature type="compositionally biased region" description="Polar residues" evidence="7">
    <location>
        <begin position="1530"/>
        <end position="1641"/>
    </location>
</feature>
<feature type="compositionally biased region" description="Polar residues" evidence="7">
    <location>
        <begin position="1147"/>
        <end position="1183"/>
    </location>
</feature>
<feature type="region of interest" description="Disordered" evidence="7">
    <location>
        <begin position="1147"/>
        <end position="1205"/>
    </location>
</feature>
<dbReference type="InterPro" id="IPR003886">
    <property type="entry name" value="NIDO_dom"/>
</dbReference>
<feature type="compositionally biased region" description="Polar residues" evidence="7">
    <location>
        <begin position="205"/>
        <end position="247"/>
    </location>
</feature>
<feature type="compositionally biased region" description="Polar residues" evidence="7">
    <location>
        <begin position="2631"/>
        <end position="2646"/>
    </location>
</feature>
<dbReference type="PROSITE" id="PS51220">
    <property type="entry name" value="NIDO"/>
    <property type="match status" value="1"/>
</dbReference>
<feature type="region of interest" description="Disordered" evidence="7">
    <location>
        <begin position="2174"/>
        <end position="2212"/>
    </location>
</feature>
<feature type="compositionally biased region" description="Low complexity" evidence="7">
    <location>
        <begin position="318"/>
        <end position="340"/>
    </location>
</feature>
<feature type="compositionally biased region" description="Low complexity" evidence="7">
    <location>
        <begin position="942"/>
        <end position="957"/>
    </location>
</feature>
<feature type="compositionally biased region" description="Polar residues" evidence="7">
    <location>
        <begin position="377"/>
        <end position="387"/>
    </location>
</feature>
<feature type="region of interest" description="Disordered" evidence="7">
    <location>
        <begin position="2631"/>
        <end position="2690"/>
    </location>
</feature>
<dbReference type="EMBL" id="JBBHLL010000232">
    <property type="protein sequence ID" value="KAK7808695.1"/>
    <property type="molecule type" value="Genomic_DNA"/>
</dbReference>
<proteinExistence type="predicted"/>
<feature type="compositionally biased region" description="Polar residues" evidence="7">
    <location>
        <begin position="680"/>
        <end position="706"/>
    </location>
</feature>
<feature type="domain" description="AMOP" evidence="10">
    <location>
        <begin position="2942"/>
        <end position="3059"/>
    </location>
</feature>
<feature type="compositionally biased region" description="Polar residues" evidence="7">
    <location>
        <begin position="1280"/>
        <end position="1354"/>
    </location>
</feature>
<feature type="compositionally biased region" description="Polar residues" evidence="7">
    <location>
        <begin position="1224"/>
        <end position="1249"/>
    </location>
</feature>
<dbReference type="InterPro" id="IPR000742">
    <property type="entry name" value="EGF"/>
</dbReference>
<dbReference type="GO" id="GO:0016020">
    <property type="term" value="C:membrane"/>
    <property type="evidence" value="ECO:0007669"/>
    <property type="project" value="UniProtKB-SubCell"/>
</dbReference>
<keyword evidence="4 8" id="KW-0472">Membrane</keyword>
<feature type="compositionally biased region" description="Polar residues" evidence="7">
    <location>
        <begin position="2148"/>
        <end position="2161"/>
    </location>
</feature>
<feature type="compositionally biased region" description="Polar residues" evidence="7">
    <location>
        <begin position="2241"/>
        <end position="2269"/>
    </location>
</feature>
<dbReference type="GO" id="GO:0005176">
    <property type="term" value="F:ErbB-2 class receptor binding"/>
    <property type="evidence" value="ECO:0007669"/>
    <property type="project" value="TreeGrafter"/>
</dbReference>
<feature type="compositionally biased region" description="Low complexity" evidence="7">
    <location>
        <begin position="109"/>
        <end position="127"/>
    </location>
</feature>
<feature type="region of interest" description="Disordered" evidence="7">
    <location>
        <begin position="1392"/>
        <end position="1411"/>
    </location>
</feature>
<evidence type="ECO:0000256" key="2">
    <source>
        <dbReference type="ARBA" id="ARBA00022692"/>
    </source>
</evidence>
<keyword evidence="2 8" id="KW-0812">Transmembrane</keyword>
<feature type="compositionally biased region" description="Polar residues" evidence="7">
    <location>
        <begin position="866"/>
        <end position="939"/>
    </location>
</feature>
<evidence type="ECO:0000256" key="6">
    <source>
        <dbReference type="PROSITE-ProRule" id="PRU00076"/>
    </source>
</evidence>
<dbReference type="Pfam" id="PF06119">
    <property type="entry name" value="NIDO"/>
    <property type="match status" value="1"/>
</dbReference>
<evidence type="ECO:0000256" key="4">
    <source>
        <dbReference type="ARBA" id="ARBA00023136"/>
    </source>
</evidence>
<keyword evidence="14" id="KW-1185">Reference proteome</keyword>
<feature type="compositionally biased region" description="Polar residues" evidence="7">
    <location>
        <begin position="2174"/>
        <end position="2184"/>
    </location>
</feature>
<comment type="caution">
    <text evidence="13">The sequence shown here is derived from an EMBL/GenBank/DDBJ whole genome shotgun (WGS) entry which is preliminary data.</text>
</comment>
<feature type="region of interest" description="Disordered" evidence="7">
    <location>
        <begin position="575"/>
        <end position="612"/>
    </location>
</feature>
<feature type="compositionally biased region" description="Low complexity" evidence="7">
    <location>
        <begin position="1895"/>
        <end position="1905"/>
    </location>
</feature>
<feature type="compositionally biased region" description="Polar residues" evidence="7">
    <location>
        <begin position="1720"/>
        <end position="1783"/>
    </location>
</feature>
<feature type="compositionally biased region" description="Low complexity" evidence="7">
    <location>
        <begin position="363"/>
        <end position="376"/>
    </location>
</feature>
<dbReference type="SMART" id="SM00539">
    <property type="entry name" value="NIDO"/>
    <property type="match status" value="1"/>
</dbReference>
<sequence>MFRGAELSVSSSSDAVERQDTEGVEEPSTGSTPITSTQELTTSQNVHTETMETSSTPQTTHTEVTTSSFASSPSDSTPAQTVFHGTSTPAETISLSTSPIVNTNSITSEESTTAFSVGSSSGNTGTTYPIVSPGSTPVNTDVPMTSSTNVLSMVTTPITATQALPTSSQNLHTETMQTSSSPHTTHTEVTISSFSPSPSGSNPSQTASQGTSTPEETTNLSTSSDFNTKTTISEVSTADFTTDSSSGNTETTSPTFSPSSVPVNTDGSMTSSPNVLSTVASPITTTGELSTSQNDLPGTSLSPSPSGSTAAETVSHGSSSPDETPVPSSTTVTNTAPTTSEVPTTAPSTESAPGSTATENIQSSSGTATAASATSSPRELSTVSIPTSSSQDLSASSHSDHIESTVTNSTSQNTLTEVSIPTHSSSPGGPTVTQAESQRIPSPGETTSVYAHSMSSSPPSTPATETPPVDAAHTTAVVIPSSSSPATQFSVTSSPQESSTGSTPITSTQELTTSSQTVHAGSTETSSTPQTTLTEVTSSSFSPSPSDSTPALTGSAGTSTPAETISLSSSTIVNTKSTTSEVPTAAFSTESSSVNTATTSLRVSPGSTPVNTDVPITSSTNVLSMVTQPITVAMELLTSSQTLHTETMDISSATRTTHTEVTTSHFSTSSSGSAPAQTAFQGTSSPEETTNLFISSATHTKPTVSEVSKEAFPTDSMSENTETTSPIFSPSSVSVNTDGSMTNSPNVLSTVTSPITATGELSTSHNDLPGSTETSSTPQTMLTEVTTSSLSPFPSGSTASETVSHGISSSDETPVPSSTTVTNTTPTTSEVPTTVPFPESAPGSTAPENIQSSSGTATAASVTSSPRELSTVSVPITSSQELSTSSLNDHPGSTETSSPSQNPLTEVSTPTYSSSPRGPTVTQAESQRTPSPDETTSVYAHSISSSPPSTPSTETSTVDTAHTTAIVSPSSPSAATQFSMTSSPQEMSTESTSITSTQEMTTSSQTLHAGSTETSSTPQTTLTEVRTSSFLPFTSGSTSAQTTSQGTSSPEETTNLYTSSVTITKPIISEVPIDVSSIDSTSRNMGTTQTVSQTSTFKNTDVLLSTVKIPITATHELSTSQNFYTETMETSSTPQTTLTEVTTSSFLPFTSGSSPAQTASQGTSSPEETTNLFTSSVTNTKPTISEAPTELLSPDSTPGNTGITSTTVSQSFIPVNTEVSMTNSPNVLSTVTTPITSTQERTISSQSLHTETMETSSTPHTTLTEVTTSSLSPSPSDSTAAQTASHGPSTPAEITSLSPSTVVNTSQTMSEVPTETLSTDSNSEQAGTTSPTFSQSSVPVNTDVSNPNTPNVLSTVATPITASGELSTSQNDHPGSTETSSAVQTTLTEVTTSKFSLSPSDSTPAQTVSHGTSIPAETISLSSSTIVNTKLTMSEELTAAFSTESSSVNTATTSLKVSPSSTPVNTDVPITSSTNVLSMLTPPITVAQELLTSSQTLHTETVEISTTPRTTHTEVTTSRFSPSPSGSPPAQTESHGPSSPEKTTNLSSSTVINTSPTTSEMPTGTLSTDSNSEQAGTTSPTFSQSSVPVNTDVSKPNTPNVLSTVTTPIITTGELSTSHNDLHGSTETSNTPQTTLTEVTMSSLSPSPSGSTAAETVSHGSSSPDETPVPSTSSVTNTTPTTSEVPTMAPSTESAPGSIAPENIQSSSETATAASVTSSPWKLSTVSVPTTSSQELSASSLNEHTENTVTSSPSHNPLTEVSTPTHSSSPRGPTVTQARSQRIPTPDETTFVYAHSMSSSPPSTPSTETSTVDTAHTTAVVTPSSPSAATQFSVTSSPQEPSTGSTPITSTQELTTSSQTLHTESVGTSSTPHTTHTEVTTSTFPAFTNDSPPAQTTSQGSSSSEETTDLYTSSVKPNPINPNQTPSDVPVEVSSTDSTSGNTGPTTPTVSQSSTPYNTAGSKTSSPNFLSKVTSPIISTQALPVSSQNLHTGSMETSSSPQTTLTEMTTSTFLPFSSGSSPAQTVSQGTLSPEETTNLFTSIVPNTKPTISEAPTEPLSPDSTPGNTGITSSTVSQHSIPVNTDVSMTNSPNVLSTVTTPITSTQELPTSSQNLRTETMETSSTPQTTHTEVTASSLSPSPSNSTPAHTVSHGTLSPSETTNLFTSTILNTNSTMSEAPTTAFSTESSSGNTGTSSPIVSQSSTPFSTDASITSSTNVLSMVTTPITVAQELLTSSQTLHTETMETSSAPHTTHTEVTTSSFSPSRRGSTPAQTASQSTSSLGDTTSLSSSTVINTSPTTSEVPTAALSTDSISGNTGTTSPTISQSSVPVNTDVSMTNSSEVLSTITTPITMTQELTTSSQNLHTETVETSRTPQTTLTEVTTSTFSTSLSGSPPDQTVSHQSSSPNATTNLPTSSVIHTNPTTSEMPTASVSTDSTLGSTGTRSPTVSLSSTSVMTDISVTSSANVLSTMTTPITYTQEHSTSSQSVHTGSMETSSTPHTTLTEVMPSTRSVSPSVPTQTQTFSWGTSSSSKITTPSVSSQSNPPRATPDISTSPDFTSGNSGPTSAHVTGSLSIATSRVPSTTLVGQPTVLAHSTSTQSSSVYSQSYRTTSMASFSTSQNSILTELTTENHSSSSSGPTATDTPSHGTSSSGKTTSSPKTDSGRGTSLSATPLTLTMPSTTTASRSTVTPIPILPEQGIPLFPYGTSPEVGDHQLFARTVDFTSPLFKIQIGFPLGSSLRDSFYFTDNGQIIFPESDYSIFSYPNPPQRGFTGREGVAMVAPFWDDADFSSSRGTIFYQEYNTLHDENNGLIRKVETLIREFTSDWSYKAKWTLKVTWFNVPAYPAQWNYGTNTYQAILSTDGSSSYALFLYQSGGMRWDVAQGLSNRVVMGFSSGDGYFENSPLTFRPAMEKYRPDRFLNSKLGIRGLQVYRLHKEVRPNYRLKCLWWLDSQPQWSGWSWGRSQLSCPCSWQQGRRDLRFWRMNTGWRYGSDRQLCSFSSGQGGVCCSYGRWGEFREGWRMHSPWQFEQEREAQKWCCQWNDKPAFCALYRRVRPRLSCAAYRPPRPAWTFGDPHITTLDNVTYTFNGLGDFLLVQAQDTNSSFRLEGRTAQTGSAKATNFIAFAAQYNTSSLASPITVQWFLEPNDTVRVLHNNQTVTFNTSYTDEDLPMFNTTGVLLTQSGSQVSASFDGTVTISVIALSNILHASSSLPEEYRNHTQGLLGVWNDNLEDDFRMPNGSTIPAHSSEETIFHYGMTWQINGTGLLGVRTDSLPSNFTPVFLSQLLNTSNEDVTSGCHGDPQCKFDALATGNAAIGQNTNMIFEAFQHVNGTLNQYPPSIHCPREIQAYKEQTKIIKITSDSKDVTFSLTNECSGFKLSDNGSLLWTPALPEACTLEILARDARTHLSSIFQPKTVACFCNMESQCLYNETSREGNSSLEVTNCKCDEGSFGRFCERSKNLCEVPCFPKVACIPGKGCEACPPNMTGDGRHCAALEDSLVCQNHFCPTDYCYNHGHCYISEAPGCQPTCTCPPAFIDSRCFLAGNDFTPTISKELPLRTIVLSLRENENASQADVNASVAYRLGTLDVRAFLWNSQVELTRISPSAQPSDKSIQHWRVVSHFQYRPRGPVIDFLNNQLIDAVVEVFLLQPRSGRSKRSNGEARRNVTFFPISRADIHDVTALNLSMLSYYFLCDGYEGYELVYSPQNGVTCVSPCSKGYCHNGGQCQHLPNGPQCSCASFTIYTSWGEHCEHLSVKLGAFFGILFGALGALLLLGILAFAAFHFCGSSMYKFSYPLASEL</sequence>
<feature type="domain" description="NIDO" evidence="11">
    <location>
        <begin position="2786"/>
        <end position="2941"/>
    </location>
</feature>
<feature type="region of interest" description="Disordered" evidence="7">
    <location>
        <begin position="1497"/>
        <end position="1968"/>
    </location>
</feature>
<dbReference type="PANTHER" id="PTHR13802">
    <property type="entry name" value="MUCIN 4-RELATED"/>
    <property type="match status" value="1"/>
</dbReference>
<feature type="compositionally biased region" description="Low complexity" evidence="7">
    <location>
        <begin position="2647"/>
        <end position="2688"/>
    </location>
</feature>
<dbReference type="PROSITE" id="PS51233">
    <property type="entry name" value="VWFD"/>
    <property type="match status" value="1"/>
</dbReference>
<feature type="compositionally biased region" description="Polar residues" evidence="7">
    <location>
        <begin position="341"/>
        <end position="362"/>
    </location>
</feature>
<evidence type="ECO:0000313" key="13">
    <source>
        <dbReference type="EMBL" id="KAK7808695.1"/>
    </source>
</evidence>
<feature type="compositionally biased region" description="Low complexity" evidence="7">
    <location>
        <begin position="985"/>
        <end position="1023"/>
    </location>
</feature>
<feature type="compositionally biased region" description="Low complexity" evidence="7">
    <location>
        <begin position="506"/>
        <end position="550"/>
    </location>
</feature>
<feature type="region of interest" description="Disordered" evidence="7">
    <location>
        <begin position="2241"/>
        <end position="2335"/>
    </location>
</feature>
<feature type="compositionally biased region" description="Low complexity" evidence="7">
    <location>
        <begin position="248"/>
        <end position="265"/>
    </location>
</feature>
<comment type="caution">
    <text evidence="6">Lacks conserved residue(s) required for the propagation of feature annotation.</text>
</comment>
<feature type="region of interest" description="Disordered" evidence="7">
    <location>
        <begin position="163"/>
        <end position="563"/>
    </location>
</feature>
<feature type="compositionally biased region" description="Polar residues" evidence="7">
    <location>
        <begin position="958"/>
        <end position="984"/>
    </location>
</feature>
<feature type="compositionally biased region" description="Low complexity" evidence="7">
    <location>
        <begin position="2270"/>
        <end position="2293"/>
    </location>
</feature>
<feature type="region of interest" description="Disordered" evidence="7">
    <location>
        <begin position="1224"/>
        <end position="1354"/>
    </location>
</feature>
<feature type="compositionally biased region" description="Low complexity" evidence="7">
    <location>
        <begin position="1506"/>
        <end position="1524"/>
    </location>
</feature>
<evidence type="ECO:0000313" key="14">
    <source>
        <dbReference type="Proteomes" id="UP001488838"/>
    </source>
</evidence>
<evidence type="ECO:0000259" key="11">
    <source>
        <dbReference type="PROSITE" id="PS51220"/>
    </source>
</evidence>
<feature type="compositionally biased region" description="Low complexity" evidence="7">
    <location>
        <begin position="664"/>
        <end position="679"/>
    </location>
</feature>
<feature type="compositionally biased region" description="Low complexity" evidence="7">
    <location>
        <begin position="192"/>
        <end position="204"/>
    </location>
</feature>
<feature type="compositionally biased region" description="Polar residues" evidence="7">
    <location>
        <begin position="2198"/>
        <end position="2212"/>
    </location>
</feature>
<feature type="compositionally biased region" description="Low complexity" evidence="7">
    <location>
        <begin position="1796"/>
        <end position="1822"/>
    </location>
</feature>
<keyword evidence="5" id="KW-1015">Disulfide bond</keyword>
<reference evidence="13 14" key="1">
    <citation type="journal article" date="2023" name="bioRxiv">
        <title>Conserved and derived expression patterns and positive selection on dental genes reveal complex evolutionary context of ever-growing rodent molars.</title>
        <authorList>
            <person name="Calamari Z.T."/>
            <person name="Song A."/>
            <person name="Cohen E."/>
            <person name="Akter M."/>
            <person name="Roy R.D."/>
            <person name="Hallikas O."/>
            <person name="Christensen M.M."/>
            <person name="Li P."/>
            <person name="Marangoni P."/>
            <person name="Jernvall J."/>
            <person name="Klein O.D."/>
        </authorList>
    </citation>
    <scope>NUCLEOTIDE SEQUENCE [LARGE SCALE GENOMIC DNA]</scope>
    <source>
        <strain evidence="13">V071</strain>
    </source>
</reference>
<feature type="compositionally biased region" description="Low complexity" evidence="7">
    <location>
        <begin position="2136"/>
        <end position="2147"/>
    </location>
</feature>
<evidence type="ECO:0000259" key="10">
    <source>
        <dbReference type="PROSITE" id="PS50856"/>
    </source>
</evidence>
<feature type="region of interest" description="Disordered" evidence="7">
    <location>
        <begin position="1"/>
        <end position="90"/>
    </location>
</feature>
<feature type="compositionally biased region" description="Polar residues" evidence="7">
    <location>
        <begin position="28"/>
        <end position="64"/>
    </location>
</feature>
<keyword evidence="6" id="KW-0245">EGF-like domain</keyword>
<dbReference type="SMART" id="SM00216">
    <property type="entry name" value="VWD"/>
    <property type="match status" value="1"/>
</dbReference>
<feature type="compositionally biased region" description="Low complexity" evidence="7">
    <location>
        <begin position="1034"/>
        <end position="1049"/>
    </location>
</feature>
<feature type="compositionally biased region" description="Polar residues" evidence="7">
    <location>
        <begin position="404"/>
        <end position="450"/>
    </location>
</feature>
<feature type="region of interest" description="Disordered" evidence="7">
    <location>
        <begin position="2384"/>
        <end position="2453"/>
    </location>
</feature>
<evidence type="ECO:0000256" key="3">
    <source>
        <dbReference type="ARBA" id="ARBA00022989"/>
    </source>
</evidence>
<feature type="compositionally biased region" description="Polar residues" evidence="7">
    <location>
        <begin position="842"/>
        <end position="851"/>
    </location>
</feature>
<feature type="compositionally biased region" description="Polar residues" evidence="7">
    <location>
        <begin position="133"/>
        <end position="142"/>
    </location>
</feature>
<feature type="compositionally biased region" description="Polar residues" evidence="7">
    <location>
        <begin position="551"/>
        <end position="563"/>
    </location>
</feature>
<feature type="compositionally biased region" description="Polar residues" evidence="7">
    <location>
        <begin position="715"/>
        <end position="807"/>
    </location>
</feature>
<feature type="transmembrane region" description="Helical" evidence="8">
    <location>
        <begin position="3764"/>
        <end position="3787"/>
    </location>
</feature>
<feature type="compositionally biased region" description="Low complexity" evidence="7">
    <location>
        <begin position="296"/>
        <end position="309"/>
    </location>
</feature>
<feature type="compositionally biased region" description="Low complexity" evidence="7">
    <location>
        <begin position="1849"/>
        <end position="1883"/>
    </location>
</feature>
<feature type="compositionally biased region" description="Polar residues" evidence="7">
    <location>
        <begin position="1823"/>
        <end position="1848"/>
    </location>
</feature>
<feature type="compositionally biased region" description="Polar residues" evidence="7">
    <location>
        <begin position="266"/>
        <end position="295"/>
    </location>
</feature>
<feature type="region of interest" description="Disordered" evidence="7">
    <location>
        <begin position="2047"/>
        <end position="2161"/>
    </location>
</feature>
<feature type="compositionally biased region" description="Low complexity" evidence="7">
    <location>
        <begin position="65"/>
        <end position="79"/>
    </location>
</feature>
<name>A0AAW0I2N8_MYOGA</name>
<dbReference type="InterPro" id="IPR056619">
    <property type="entry name" value="C8-3_MUC4"/>
</dbReference>
<feature type="compositionally biased region" description="Polar residues" evidence="7">
    <location>
        <begin position="2479"/>
        <end position="2506"/>
    </location>
</feature>
<dbReference type="InterPro" id="IPR051495">
    <property type="entry name" value="Epithelial_Barrier/Signaling"/>
</dbReference>
<feature type="compositionally biased region" description="Low complexity" evidence="7">
    <location>
        <begin position="2530"/>
        <end position="2545"/>
    </location>
</feature>
<feature type="domain" description="EGF-like" evidence="9">
    <location>
        <begin position="3717"/>
        <end position="3756"/>
    </location>
</feature>
<dbReference type="InterPro" id="IPR001846">
    <property type="entry name" value="VWF_type-D"/>
</dbReference>
<organism evidence="13 14">
    <name type="scientific">Myodes glareolus</name>
    <name type="common">Bank vole</name>
    <name type="synonym">Clethrionomys glareolus</name>
    <dbReference type="NCBI Taxonomy" id="447135"/>
    <lineage>
        <taxon>Eukaryota</taxon>
        <taxon>Metazoa</taxon>
        <taxon>Chordata</taxon>
        <taxon>Craniata</taxon>
        <taxon>Vertebrata</taxon>
        <taxon>Euteleostomi</taxon>
        <taxon>Mammalia</taxon>
        <taxon>Eutheria</taxon>
        <taxon>Euarchontoglires</taxon>
        <taxon>Glires</taxon>
        <taxon>Rodentia</taxon>
        <taxon>Myomorpha</taxon>
        <taxon>Muroidea</taxon>
        <taxon>Cricetidae</taxon>
        <taxon>Arvicolinae</taxon>
        <taxon>Myodes</taxon>
    </lineage>
</organism>
<evidence type="ECO:0000256" key="8">
    <source>
        <dbReference type="SAM" id="Phobius"/>
    </source>
</evidence>
<feature type="compositionally biased region" description="Polar residues" evidence="7">
    <location>
        <begin position="163"/>
        <end position="191"/>
    </location>
</feature>
<comment type="subcellular location">
    <subcellularLocation>
        <location evidence="1">Membrane</location>
    </subcellularLocation>
</comment>
<feature type="compositionally biased region" description="Low complexity" evidence="7">
    <location>
        <begin position="1642"/>
        <end position="1651"/>
    </location>
</feature>
<feature type="compositionally biased region" description="Polar residues" evidence="7">
    <location>
        <begin position="1909"/>
        <end position="1927"/>
    </location>
</feature>